<feature type="region of interest" description="Disordered" evidence="1">
    <location>
        <begin position="40"/>
        <end position="59"/>
    </location>
</feature>
<keyword evidence="2" id="KW-1133">Transmembrane helix</keyword>
<sequence>MDHPSTEHHSPNPYTRCGFIVLGLVVLGFCVSVGWSTYQERRTTGPRAATQRSRTTVRVPRAEHPWLDAIREQERPEMDDRLDEVAETAAAEEVGGLGWRRERW</sequence>
<comment type="caution">
    <text evidence="3">The sequence shown here is derived from an EMBL/GenBank/DDBJ whole genome shotgun (WGS) entry which is preliminary data.</text>
</comment>
<accession>A0A0P7BK57</accession>
<evidence type="ECO:0000313" key="3">
    <source>
        <dbReference type="EMBL" id="KPM40817.1"/>
    </source>
</evidence>
<reference evidence="3 4" key="1">
    <citation type="submission" date="2015-09" db="EMBL/GenBank/DDBJ databases">
        <title>Draft genome of a European isolate of the apple canker pathogen Neonectria ditissima.</title>
        <authorList>
            <person name="Gomez-Cortecero A."/>
            <person name="Harrison R.J."/>
            <person name="Armitage A.D."/>
        </authorList>
    </citation>
    <scope>NUCLEOTIDE SEQUENCE [LARGE SCALE GENOMIC DNA]</scope>
    <source>
        <strain evidence="3 4">R09/05</strain>
    </source>
</reference>
<feature type="transmembrane region" description="Helical" evidence="2">
    <location>
        <begin position="20"/>
        <end position="38"/>
    </location>
</feature>
<keyword evidence="2" id="KW-0472">Membrane</keyword>
<protein>
    <recommendedName>
        <fullName evidence="5">Transmembrane protein</fullName>
    </recommendedName>
</protein>
<dbReference type="Proteomes" id="UP000050424">
    <property type="component" value="Unassembled WGS sequence"/>
</dbReference>
<evidence type="ECO:0008006" key="5">
    <source>
        <dbReference type="Google" id="ProtNLM"/>
    </source>
</evidence>
<evidence type="ECO:0000256" key="2">
    <source>
        <dbReference type="SAM" id="Phobius"/>
    </source>
</evidence>
<dbReference type="AlphaFoldDB" id="A0A0P7BK57"/>
<dbReference type="EMBL" id="LKCW01000076">
    <property type="protein sequence ID" value="KPM40817.1"/>
    <property type="molecule type" value="Genomic_DNA"/>
</dbReference>
<evidence type="ECO:0000313" key="4">
    <source>
        <dbReference type="Proteomes" id="UP000050424"/>
    </source>
</evidence>
<name>A0A0P7BK57_9HYPO</name>
<keyword evidence="2" id="KW-0812">Transmembrane</keyword>
<evidence type="ECO:0000256" key="1">
    <source>
        <dbReference type="SAM" id="MobiDB-lite"/>
    </source>
</evidence>
<keyword evidence="4" id="KW-1185">Reference proteome</keyword>
<gene>
    <name evidence="3" type="ORF">AK830_g5787</name>
</gene>
<organism evidence="3 4">
    <name type="scientific">Neonectria ditissima</name>
    <dbReference type="NCBI Taxonomy" id="78410"/>
    <lineage>
        <taxon>Eukaryota</taxon>
        <taxon>Fungi</taxon>
        <taxon>Dikarya</taxon>
        <taxon>Ascomycota</taxon>
        <taxon>Pezizomycotina</taxon>
        <taxon>Sordariomycetes</taxon>
        <taxon>Hypocreomycetidae</taxon>
        <taxon>Hypocreales</taxon>
        <taxon>Nectriaceae</taxon>
        <taxon>Neonectria</taxon>
    </lineage>
</organism>
<proteinExistence type="predicted"/>